<dbReference type="PANTHER" id="PTHR30086">
    <property type="entry name" value="ARGININE EXPORTER PROTEIN ARGO"/>
    <property type="match status" value="1"/>
</dbReference>
<keyword evidence="5 6" id="KW-0472">Membrane</keyword>
<evidence type="ECO:0000313" key="8">
    <source>
        <dbReference type="Proteomes" id="UP000838748"/>
    </source>
</evidence>
<evidence type="ECO:0000256" key="4">
    <source>
        <dbReference type="ARBA" id="ARBA00022989"/>
    </source>
</evidence>
<name>A0ABM9A4U4_9VIBR</name>
<feature type="transmembrane region" description="Helical" evidence="6">
    <location>
        <begin position="40"/>
        <end position="66"/>
    </location>
</feature>
<proteinExistence type="predicted"/>
<comment type="caution">
    <text evidence="7">The sequence shown here is derived from an EMBL/GenBank/DDBJ whole genome shotgun (WGS) entry which is preliminary data.</text>
</comment>
<feature type="transmembrane region" description="Helical" evidence="6">
    <location>
        <begin position="183"/>
        <end position="200"/>
    </location>
</feature>
<keyword evidence="4 6" id="KW-1133">Transmembrane helix</keyword>
<dbReference type="EMBL" id="CAKLDM010000002">
    <property type="protein sequence ID" value="CAH0539267.1"/>
    <property type="molecule type" value="Genomic_DNA"/>
</dbReference>
<keyword evidence="2" id="KW-1003">Cell membrane</keyword>
<reference evidence="7" key="1">
    <citation type="submission" date="2021-11" db="EMBL/GenBank/DDBJ databases">
        <authorList>
            <person name="Rodrigo-Torres L."/>
            <person name="Arahal R. D."/>
            <person name="Lucena T."/>
        </authorList>
    </citation>
    <scope>NUCLEOTIDE SEQUENCE</scope>
    <source>
        <strain evidence="7">CECT 7928</strain>
    </source>
</reference>
<accession>A0ABM9A4U4</accession>
<evidence type="ECO:0000256" key="6">
    <source>
        <dbReference type="SAM" id="Phobius"/>
    </source>
</evidence>
<feature type="transmembrane region" description="Helical" evidence="6">
    <location>
        <begin position="6"/>
        <end position="28"/>
    </location>
</feature>
<evidence type="ECO:0000256" key="1">
    <source>
        <dbReference type="ARBA" id="ARBA00004651"/>
    </source>
</evidence>
<feature type="transmembrane region" description="Helical" evidence="6">
    <location>
        <begin position="115"/>
        <end position="137"/>
    </location>
</feature>
<evidence type="ECO:0000313" key="7">
    <source>
        <dbReference type="EMBL" id="CAH0539267.1"/>
    </source>
</evidence>
<dbReference type="Pfam" id="PF01810">
    <property type="entry name" value="LysE"/>
    <property type="match status" value="1"/>
</dbReference>
<keyword evidence="8" id="KW-1185">Reference proteome</keyword>
<feature type="transmembrane region" description="Helical" evidence="6">
    <location>
        <begin position="149"/>
        <end position="171"/>
    </location>
</feature>
<evidence type="ECO:0000256" key="2">
    <source>
        <dbReference type="ARBA" id="ARBA00022475"/>
    </source>
</evidence>
<gene>
    <name evidence="7" type="primary">rhtB_1</name>
    <name evidence="7" type="ORF">VMF7928_02030</name>
</gene>
<dbReference type="PANTHER" id="PTHR30086:SF20">
    <property type="entry name" value="ARGININE EXPORTER PROTEIN ARGO-RELATED"/>
    <property type="match status" value="1"/>
</dbReference>
<feature type="transmembrane region" description="Helical" evidence="6">
    <location>
        <begin position="72"/>
        <end position="94"/>
    </location>
</feature>
<sequence>MIQSEMVAYVITCLVGAATPGPGTLAVINSSITSGLRKTLPLMVGIIVGMAVIALVASLGLTVLMIKSKVAFYAVQYAGVAYIFYLGVMCIVNAKKSNLAEGGLEVNTKFTFKTGIIMSLLSPKVILFFTSLLPAFIGADSSNALQSLNLTLILLASTFAVHFVYANLGAYTSKFLKKEVKKIELATGVFFVAIALFILLNS</sequence>
<dbReference type="InterPro" id="IPR001123">
    <property type="entry name" value="LeuE-type"/>
</dbReference>
<keyword evidence="3 6" id="KW-0812">Transmembrane</keyword>
<dbReference type="RefSeq" id="WP_237361343.1">
    <property type="nucleotide sequence ID" value="NZ_CAKLDM010000002.1"/>
</dbReference>
<protein>
    <submittedName>
        <fullName evidence="7">Homoserine/homoserine lactone efflux protein</fullName>
    </submittedName>
</protein>
<dbReference type="Proteomes" id="UP000838748">
    <property type="component" value="Unassembled WGS sequence"/>
</dbReference>
<organism evidence="7 8">
    <name type="scientific">Vibrio marisflavi CECT 7928</name>
    <dbReference type="NCBI Taxonomy" id="634439"/>
    <lineage>
        <taxon>Bacteria</taxon>
        <taxon>Pseudomonadati</taxon>
        <taxon>Pseudomonadota</taxon>
        <taxon>Gammaproteobacteria</taxon>
        <taxon>Vibrionales</taxon>
        <taxon>Vibrionaceae</taxon>
        <taxon>Vibrio</taxon>
    </lineage>
</organism>
<comment type="subcellular location">
    <subcellularLocation>
        <location evidence="1">Cell membrane</location>
        <topology evidence="1">Multi-pass membrane protein</topology>
    </subcellularLocation>
</comment>
<evidence type="ECO:0000256" key="5">
    <source>
        <dbReference type="ARBA" id="ARBA00023136"/>
    </source>
</evidence>
<evidence type="ECO:0000256" key="3">
    <source>
        <dbReference type="ARBA" id="ARBA00022692"/>
    </source>
</evidence>